<comment type="caution">
    <text evidence="1">The sequence shown here is derived from an EMBL/GenBank/DDBJ whole genome shotgun (WGS) entry which is preliminary data.</text>
</comment>
<dbReference type="RefSeq" id="WP_150075757.1">
    <property type="nucleotide sequence ID" value="NZ_VWOX01000003.1"/>
</dbReference>
<reference evidence="1 2" key="1">
    <citation type="submission" date="2019-08" db="EMBL/GenBank/DDBJ databases">
        <authorList>
            <person name="Dhanesh K."/>
            <person name="Kumar G."/>
            <person name="Sasikala C."/>
            <person name="Venkata Ramana C."/>
        </authorList>
    </citation>
    <scope>NUCLEOTIDE SEQUENCE [LARGE SCALE GENOMIC DNA]</scope>
    <source>
        <strain evidence="1 2">JC645</strain>
    </source>
</reference>
<proteinExistence type="predicted"/>
<organism evidence="1 2">
    <name type="scientific">Roseiconus nitratireducens</name>
    <dbReference type="NCBI Taxonomy" id="2605748"/>
    <lineage>
        <taxon>Bacteria</taxon>
        <taxon>Pseudomonadati</taxon>
        <taxon>Planctomycetota</taxon>
        <taxon>Planctomycetia</taxon>
        <taxon>Pirellulales</taxon>
        <taxon>Pirellulaceae</taxon>
        <taxon>Roseiconus</taxon>
    </lineage>
</organism>
<name>A0A5M6DDA0_9BACT</name>
<protein>
    <submittedName>
        <fullName evidence="1">Uncharacterized protein</fullName>
    </submittedName>
</protein>
<accession>A0A5M6DDA0</accession>
<evidence type="ECO:0000313" key="2">
    <source>
        <dbReference type="Proteomes" id="UP000324479"/>
    </source>
</evidence>
<sequence>MSVLKMVGSSRPSLVYFVLLCLLIADGLAQTPEVDPQSLEFRRQATRRMIFDRSEQIPLALLDPDKIVGFDLMHPAIAEQQGETSFVLGDGRLKLATSEGATSTRWVGGFNPFATYEVSLRRFEGSGQIGLRFDDTRQDNHLSACIIVDHGKYQAVRWVVVKDGKEVSRQEFAWPSDAETSGAVRLRVQMLAVGANLYIESQGTSHLVGYPDFNEHLELRRKELVRRFEFGLFSDLQANAAAEIDEVTSALTPGCGQADIRAITTRDGAPLLDQGRVWLTMTVRGRALPHPLQGVFSMNPSVFDLRFEGIIVFDMGDGLWRNELASHLFFDEPSGQWRGWTTGFSAFGATSQKEEKAILAVWSDRDPRRGFSVMQARPIGLAGQHEDPHGVYDADAKKWRLLLSERAGKYRAGMWESDRWDDGYERLAGPVEMDSTGTLIQTIGASRYVFFGSADRKVYIRTYPDLEPVGELKMRLPPWNENTGTRIWPNIIPLPSGYPAPYIALMMDRQNYADMPDRNWTYGAMYLFHAHP</sequence>
<dbReference type="EMBL" id="VWOX01000003">
    <property type="protein sequence ID" value="KAA5545488.1"/>
    <property type="molecule type" value="Genomic_DNA"/>
</dbReference>
<keyword evidence="2" id="KW-1185">Reference proteome</keyword>
<dbReference type="Proteomes" id="UP000324479">
    <property type="component" value="Unassembled WGS sequence"/>
</dbReference>
<dbReference type="AlphaFoldDB" id="A0A5M6DDA0"/>
<gene>
    <name evidence="1" type="ORF">FYK55_07530</name>
</gene>
<evidence type="ECO:0000313" key="1">
    <source>
        <dbReference type="EMBL" id="KAA5545488.1"/>
    </source>
</evidence>